<dbReference type="PANTHER" id="PTHR32438">
    <property type="entry name" value="4-ALPHA-GLUCANOTRANSFERASE DPE1, CHLOROPLASTIC/AMYLOPLASTIC"/>
    <property type="match status" value="1"/>
</dbReference>
<evidence type="ECO:0000313" key="11">
    <source>
        <dbReference type="EMBL" id="STI81717.1"/>
    </source>
</evidence>
<dbReference type="Pfam" id="PF02446">
    <property type="entry name" value="Glyco_hydro_77"/>
    <property type="match status" value="1"/>
</dbReference>
<dbReference type="EC" id="2.4.1.25" evidence="3 10"/>
<evidence type="ECO:0000256" key="5">
    <source>
        <dbReference type="ARBA" id="ARBA00022676"/>
    </source>
</evidence>
<evidence type="ECO:0000256" key="8">
    <source>
        <dbReference type="ARBA" id="ARBA00031423"/>
    </source>
</evidence>
<evidence type="ECO:0000256" key="6">
    <source>
        <dbReference type="ARBA" id="ARBA00022679"/>
    </source>
</evidence>
<dbReference type="EMBL" id="UGCP01000002">
    <property type="protein sequence ID" value="STI81717.1"/>
    <property type="molecule type" value="Genomic_DNA"/>
</dbReference>
<name>A0A376TWV4_ECOLX</name>
<evidence type="ECO:0000256" key="9">
    <source>
        <dbReference type="ARBA" id="ARBA00031501"/>
    </source>
</evidence>
<dbReference type="GO" id="GO:0004134">
    <property type="term" value="F:4-alpha-glucanotransferase activity"/>
    <property type="evidence" value="ECO:0007669"/>
    <property type="project" value="UniProtKB-EC"/>
</dbReference>
<evidence type="ECO:0000256" key="7">
    <source>
        <dbReference type="ARBA" id="ARBA00023277"/>
    </source>
</evidence>
<sequence>MARRQIRGAYVHYPVDDLLSILALESKRHRCMVIGEDLGTVPVEIVGKLRSSGVYSYKVLYFENDHEKTFRAPKAYPEQSMAVAATHDLPTLRGYWESGDLTLGKTLGLYPDEVVLRGLYQDRELAKQGLLDALHKYGCLPKRAGHKASLMSMTPTLNRGLQRYIADSNSALLGLQPEDWLDMAEPVNIPGTSYQYKNWRRKLSATLESMFADDGVNKLLKDLDRRRRAAAKKK</sequence>
<keyword evidence="6 10" id="KW-0808">Transferase</keyword>
<comment type="similarity">
    <text evidence="2 10">Belongs to the disproportionating enzyme family.</text>
</comment>
<evidence type="ECO:0000256" key="4">
    <source>
        <dbReference type="ARBA" id="ARBA00020295"/>
    </source>
</evidence>
<protein>
    <recommendedName>
        <fullName evidence="4 10">4-alpha-glucanotransferase</fullName>
        <ecNumber evidence="3 10">2.4.1.25</ecNumber>
    </recommendedName>
    <alternativeName>
        <fullName evidence="8 10">Amylomaltase</fullName>
    </alternativeName>
    <alternativeName>
        <fullName evidence="9 10">Disproportionating enzyme</fullName>
    </alternativeName>
</protein>
<gene>
    <name evidence="11" type="primary">malQ_1</name>
    <name evidence="11" type="ORF">NCTC8622_00660</name>
</gene>
<dbReference type="Proteomes" id="UP000254079">
    <property type="component" value="Unassembled WGS sequence"/>
</dbReference>
<dbReference type="Gene3D" id="3.20.20.80">
    <property type="entry name" value="Glycosidases"/>
    <property type="match status" value="1"/>
</dbReference>
<proteinExistence type="inferred from homology"/>
<evidence type="ECO:0000256" key="2">
    <source>
        <dbReference type="ARBA" id="ARBA00005684"/>
    </source>
</evidence>
<dbReference type="InterPro" id="IPR017853">
    <property type="entry name" value="GH"/>
</dbReference>
<dbReference type="PANTHER" id="PTHR32438:SF5">
    <property type="entry name" value="4-ALPHA-GLUCANOTRANSFERASE DPE1, CHLOROPLASTIC_AMYLOPLASTIC"/>
    <property type="match status" value="1"/>
</dbReference>
<comment type="catalytic activity">
    <reaction evidence="1 10">
        <text>Transfers a segment of a (1-&gt;4)-alpha-D-glucan to a new position in an acceptor, which may be glucose or a (1-&gt;4)-alpha-D-glucan.</text>
        <dbReference type="EC" id="2.4.1.25"/>
    </reaction>
</comment>
<dbReference type="SUPFAM" id="SSF51445">
    <property type="entry name" value="(Trans)glycosidases"/>
    <property type="match status" value="1"/>
</dbReference>
<evidence type="ECO:0000256" key="3">
    <source>
        <dbReference type="ARBA" id="ARBA00012560"/>
    </source>
</evidence>
<keyword evidence="5 10" id="KW-0328">Glycosyltransferase</keyword>
<organism evidence="11 12">
    <name type="scientific">Escherichia coli</name>
    <dbReference type="NCBI Taxonomy" id="562"/>
    <lineage>
        <taxon>Bacteria</taxon>
        <taxon>Pseudomonadati</taxon>
        <taxon>Pseudomonadota</taxon>
        <taxon>Gammaproteobacteria</taxon>
        <taxon>Enterobacterales</taxon>
        <taxon>Enterobacteriaceae</taxon>
        <taxon>Escherichia</taxon>
    </lineage>
</organism>
<keyword evidence="7 10" id="KW-0119">Carbohydrate metabolism</keyword>
<evidence type="ECO:0000313" key="12">
    <source>
        <dbReference type="Proteomes" id="UP000254079"/>
    </source>
</evidence>
<reference evidence="11 12" key="1">
    <citation type="submission" date="2018-06" db="EMBL/GenBank/DDBJ databases">
        <authorList>
            <consortium name="Pathogen Informatics"/>
            <person name="Doyle S."/>
        </authorList>
    </citation>
    <scope>NUCLEOTIDE SEQUENCE [LARGE SCALE GENOMIC DNA]</scope>
    <source>
        <strain evidence="11 12">NCTC8622</strain>
    </source>
</reference>
<dbReference type="InterPro" id="IPR003385">
    <property type="entry name" value="Glyco_hydro_77"/>
</dbReference>
<evidence type="ECO:0000256" key="1">
    <source>
        <dbReference type="ARBA" id="ARBA00000439"/>
    </source>
</evidence>
<dbReference type="GO" id="GO:0005975">
    <property type="term" value="P:carbohydrate metabolic process"/>
    <property type="evidence" value="ECO:0007669"/>
    <property type="project" value="InterPro"/>
</dbReference>
<dbReference type="NCBIfam" id="TIGR00217">
    <property type="entry name" value="malQ"/>
    <property type="match status" value="1"/>
</dbReference>
<accession>A0A376TWV4</accession>
<dbReference type="AlphaFoldDB" id="A0A376TWV4"/>
<evidence type="ECO:0000256" key="10">
    <source>
        <dbReference type="RuleBase" id="RU361207"/>
    </source>
</evidence>